<name>A0A4Y2K6K1_ARAVE</name>
<keyword evidence="2" id="KW-1185">Reference proteome</keyword>
<dbReference type="Proteomes" id="UP000499080">
    <property type="component" value="Unassembled WGS sequence"/>
</dbReference>
<gene>
    <name evidence="1" type="ORF">AVEN_216047_1</name>
</gene>
<reference evidence="1 2" key="1">
    <citation type="journal article" date="2019" name="Sci. Rep.">
        <title>Orb-weaving spider Araneus ventricosus genome elucidates the spidroin gene catalogue.</title>
        <authorList>
            <person name="Kono N."/>
            <person name="Nakamura H."/>
            <person name="Ohtoshi R."/>
            <person name="Moran D.A.P."/>
            <person name="Shinohara A."/>
            <person name="Yoshida Y."/>
            <person name="Fujiwara M."/>
            <person name="Mori M."/>
            <person name="Tomita M."/>
            <person name="Arakawa K."/>
        </authorList>
    </citation>
    <scope>NUCLEOTIDE SEQUENCE [LARGE SCALE GENOMIC DNA]</scope>
</reference>
<organism evidence="1 2">
    <name type="scientific">Araneus ventricosus</name>
    <name type="common">Orbweaver spider</name>
    <name type="synonym">Epeira ventricosa</name>
    <dbReference type="NCBI Taxonomy" id="182803"/>
    <lineage>
        <taxon>Eukaryota</taxon>
        <taxon>Metazoa</taxon>
        <taxon>Ecdysozoa</taxon>
        <taxon>Arthropoda</taxon>
        <taxon>Chelicerata</taxon>
        <taxon>Arachnida</taxon>
        <taxon>Araneae</taxon>
        <taxon>Araneomorphae</taxon>
        <taxon>Entelegynae</taxon>
        <taxon>Araneoidea</taxon>
        <taxon>Araneidae</taxon>
        <taxon>Araneus</taxon>
    </lineage>
</organism>
<dbReference type="AlphaFoldDB" id="A0A4Y2K6K1"/>
<comment type="caution">
    <text evidence="1">The sequence shown here is derived from an EMBL/GenBank/DDBJ whole genome shotgun (WGS) entry which is preliminary data.</text>
</comment>
<evidence type="ECO:0000313" key="2">
    <source>
        <dbReference type="Proteomes" id="UP000499080"/>
    </source>
</evidence>
<dbReference type="EMBL" id="BGPR01113451">
    <property type="protein sequence ID" value="GBM98080.1"/>
    <property type="molecule type" value="Genomic_DNA"/>
</dbReference>
<sequence>MCTLADRVQNLMEINNYDAKIIHQISFFYSVNKKLPVKIRTIGTEARVYCEANFCYRCGRDLHPACDSRLSARRCHWENAASPETFHVLEQMVITGRLLQDHCRLSGAAHATTAVVDPLGGV</sequence>
<protein>
    <submittedName>
        <fullName evidence="1">Uncharacterized protein</fullName>
    </submittedName>
</protein>
<evidence type="ECO:0000313" key="1">
    <source>
        <dbReference type="EMBL" id="GBM98080.1"/>
    </source>
</evidence>
<accession>A0A4Y2K6K1</accession>
<proteinExistence type="predicted"/>